<dbReference type="Gene3D" id="2.130.10.10">
    <property type="entry name" value="YVTN repeat-like/Quinoprotein amine dehydrogenase"/>
    <property type="match status" value="1"/>
</dbReference>
<dbReference type="AlphaFoldDB" id="A0A928VVB8"/>
<evidence type="ECO:0000313" key="3">
    <source>
        <dbReference type="Proteomes" id="UP000625316"/>
    </source>
</evidence>
<name>A0A928VVB8_9CYAN</name>
<proteinExistence type="predicted"/>
<dbReference type="SUPFAM" id="SSF50978">
    <property type="entry name" value="WD40 repeat-like"/>
    <property type="match status" value="1"/>
</dbReference>
<comment type="caution">
    <text evidence="2">The sequence shown here is derived from an EMBL/GenBank/DDBJ whole genome shotgun (WGS) entry which is preliminary data.</text>
</comment>
<dbReference type="InterPro" id="IPR001680">
    <property type="entry name" value="WD40_rpt"/>
</dbReference>
<sequence length="198" mass="21405">MAVAGRRLITAGTDGNLKYWQVNWRGCLRCVESIPAHAGAILAADLSDDGDLVISAGQDGQTYLWRISQQVCLGSLPHRASGTTFVTFNPEEQLVAIGEDSGWLQILRVTGEPGQITVEQVIPAHAGAVQLINWLPGRRLLTMGADQVMRLWSLRFQPPQLLATEVDQPIAAMLPIGPQTHLWGSDAGTILVQKIPPA</sequence>
<dbReference type="PANTHER" id="PTHR19879">
    <property type="entry name" value="TRANSCRIPTION INITIATION FACTOR TFIID"/>
    <property type="match status" value="1"/>
</dbReference>
<gene>
    <name evidence="2" type="ORF">IQ266_24465</name>
</gene>
<keyword evidence="1" id="KW-0853">WD repeat</keyword>
<dbReference type="Pfam" id="PF00400">
    <property type="entry name" value="WD40"/>
    <property type="match status" value="1"/>
</dbReference>
<accession>A0A928VVB8</accession>
<feature type="repeat" description="WD" evidence="1">
    <location>
        <begin position="34"/>
        <end position="75"/>
    </location>
</feature>
<organism evidence="2 3">
    <name type="scientific">Romeriopsis navalis LEGE 11480</name>
    <dbReference type="NCBI Taxonomy" id="2777977"/>
    <lineage>
        <taxon>Bacteria</taxon>
        <taxon>Bacillati</taxon>
        <taxon>Cyanobacteriota</taxon>
        <taxon>Cyanophyceae</taxon>
        <taxon>Leptolyngbyales</taxon>
        <taxon>Leptolyngbyaceae</taxon>
        <taxon>Romeriopsis</taxon>
        <taxon>Romeriopsis navalis</taxon>
    </lineage>
</organism>
<reference evidence="2" key="1">
    <citation type="submission" date="2020-10" db="EMBL/GenBank/DDBJ databases">
        <authorList>
            <person name="Castelo-Branco R."/>
            <person name="Eusebio N."/>
            <person name="Adriana R."/>
            <person name="Vieira A."/>
            <person name="Brugerolle De Fraissinette N."/>
            <person name="Rezende De Castro R."/>
            <person name="Schneider M.P."/>
            <person name="Vasconcelos V."/>
            <person name="Leao P.N."/>
        </authorList>
    </citation>
    <scope>NUCLEOTIDE SEQUENCE</scope>
    <source>
        <strain evidence="2">LEGE 11480</strain>
    </source>
</reference>
<keyword evidence="3" id="KW-1185">Reference proteome</keyword>
<dbReference type="InterPro" id="IPR036322">
    <property type="entry name" value="WD40_repeat_dom_sf"/>
</dbReference>
<evidence type="ECO:0000256" key="1">
    <source>
        <dbReference type="PROSITE-ProRule" id="PRU00221"/>
    </source>
</evidence>
<dbReference type="SMART" id="SM00320">
    <property type="entry name" value="WD40"/>
    <property type="match status" value="3"/>
</dbReference>
<dbReference type="PANTHER" id="PTHR19879:SF9">
    <property type="entry name" value="TRANSCRIPTION INITIATION FACTOR TFIID SUBUNIT 5"/>
    <property type="match status" value="1"/>
</dbReference>
<protein>
    <submittedName>
        <fullName evidence="2">Uncharacterized protein</fullName>
    </submittedName>
</protein>
<feature type="repeat" description="WD" evidence="1">
    <location>
        <begin position="122"/>
        <end position="155"/>
    </location>
</feature>
<dbReference type="PROSITE" id="PS50294">
    <property type="entry name" value="WD_REPEATS_REGION"/>
    <property type="match status" value="1"/>
</dbReference>
<dbReference type="Proteomes" id="UP000625316">
    <property type="component" value="Unassembled WGS sequence"/>
</dbReference>
<dbReference type="EMBL" id="JADEXQ010000132">
    <property type="protein sequence ID" value="MBE9032894.1"/>
    <property type="molecule type" value="Genomic_DNA"/>
</dbReference>
<evidence type="ECO:0000313" key="2">
    <source>
        <dbReference type="EMBL" id="MBE9032894.1"/>
    </source>
</evidence>
<dbReference type="PROSITE" id="PS50082">
    <property type="entry name" value="WD_REPEATS_2"/>
    <property type="match status" value="2"/>
</dbReference>
<dbReference type="InterPro" id="IPR015943">
    <property type="entry name" value="WD40/YVTN_repeat-like_dom_sf"/>
</dbReference>